<gene>
    <name evidence="1" type="ORF">Poli38472_013542</name>
</gene>
<dbReference type="Proteomes" id="UP000794436">
    <property type="component" value="Unassembled WGS sequence"/>
</dbReference>
<accession>A0A8K1C7Y4</accession>
<dbReference type="AlphaFoldDB" id="A0A8K1C7Y4"/>
<name>A0A8K1C7Y4_PYTOL</name>
<keyword evidence="2" id="KW-1185">Reference proteome</keyword>
<dbReference type="EMBL" id="SPLM01000113">
    <property type="protein sequence ID" value="TMW58068.1"/>
    <property type="molecule type" value="Genomic_DNA"/>
</dbReference>
<dbReference type="OrthoDB" id="159648at2759"/>
<protein>
    <recommendedName>
        <fullName evidence="3">Crinkler (CRN) family protein</fullName>
    </recommendedName>
</protein>
<proteinExistence type="predicted"/>
<evidence type="ECO:0008006" key="3">
    <source>
        <dbReference type="Google" id="ProtNLM"/>
    </source>
</evidence>
<sequence length="273" mass="30748">MRTVWFALVLDDKLVTSSHVQLPEHAEVADLRKAVLAKWFDTMDDMDIQVFATHADLGANKPPLKFWEPLTGLGKRLVAALALHLRQLDPVDPYVVTFEQRKDALAYLRTQLKPLLDKPGFALVDISKDNEILKARDPRLSSPLAMKADAMLVYRPTPPSPSSSDKLEGVRMLIQFKTQATERHIPEADMVLICCGLNAPRTCCPMVLLTDLSDTWHFRWFSQPGRFTETTITSSTDAVEFIMAAAAKEHGAFHVDRAHQTVHKFPYVDTQDN</sequence>
<reference evidence="1" key="1">
    <citation type="submission" date="2019-03" db="EMBL/GenBank/DDBJ databases">
        <title>Long read genome sequence of the mycoparasitic Pythium oligandrum ATCC 38472 isolated from sugarbeet rhizosphere.</title>
        <authorList>
            <person name="Gaulin E."/>
        </authorList>
    </citation>
    <scope>NUCLEOTIDE SEQUENCE</scope>
    <source>
        <strain evidence="1">ATCC 38472_TT</strain>
    </source>
</reference>
<comment type="caution">
    <text evidence="1">The sequence shown here is derived from an EMBL/GenBank/DDBJ whole genome shotgun (WGS) entry which is preliminary data.</text>
</comment>
<evidence type="ECO:0000313" key="2">
    <source>
        <dbReference type="Proteomes" id="UP000794436"/>
    </source>
</evidence>
<evidence type="ECO:0000313" key="1">
    <source>
        <dbReference type="EMBL" id="TMW58068.1"/>
    </source>
</evidence>
<organism evidence="1 2">
    <name type="scientific">Pythium oligandrum</name>
    <name type="common">Mycoparasitic fungus</name>
    <dbReference type="NCBI Taxonomy" id="41045"/>
    <lineage>
        <taxon>Eukaryota</taxon>
        <taxon>Sar</taxon>
        <taxon>Stramenopiles</taxon>
        <taxon>Oomycota</taxon>
        <taxon>Peronosporomycetes</taxon>
        <taxon>Pythiales</taxon>
        <taxon>Pythiaceae</taxon>
        <taxon>Pythium</taxon>
    </lineage>
</organism>